<protein>
    <submittedName>
        <fullName evidence="2">Type II secretion system GspH family protein</fullName>
    </submittedName>
</protein>
<gene>
    <name evidence="2" type="ORF">LZ480_07520</name>
</gene>
<evidence type="ECO:0000313" key="3">
    <source>
        <dbReference type="Proteomes" id="UP001316087"/>
    </source>
</evidence>
<sequence length="100" mass="11435">MLLKQQTGLTLVDTLLAVVILFFLTSTLIPITFNMKQNITIQQKQAHAAEVAFNGALKYKRYQEVSGEQQIEGTFYTWIYNEGQICVTYELNGVIKERCI</sequence>
<organism evidence="2 3">
    <name type="scientific">Solibacillus palustris</name>
    <dbReference type="NCBI Taxonomy" id="2908203"/>
    <lineage>
        <taxon>Bacteria</taxon>
        <taxon>Bacillati</taxon>
        <taxon>Bacillota</taxon>
        <taxon>Bacilli</taxon>
        <taxon>Bacillales</taxon>
        <taxon>Caryophanaceae</taxon>
        <taxon>Solibacillus</taxon>
    </lineage>
</organism>
<feature type="transmembrane region" description="Helical" evidence="1">
    <location>
        <begin position="15"/>
        <end position="35"/>
    </location>
</feature>
<proteinExistence type="predicted"/>
<keyword evidence="1" id="KW-0812">Transmembrane</keyword>
<reference evidence="2 3" key="1">
    <citation type="submission" date="2022-03" db="EMBL/GenBank/DDBJ databases">
        <authorList>
            <person name="Jo J.-H."/>
            <person name="Im W.-T."/>
        </authorList>
    </citation>
    <scope>NUCLEOTIDE SEQUENCE [LARGE SCALE GENOMIC DNA]</scope>
    <source>
        <strain evidence="2 3">MA9</strain>
    </source>
</reference>
<accession>A0ABS9UBL9</accession>
<evidence type="ECO:0000313" key="2">
    <source>
        <dbReference type="EMBL" id="MCH7321740.1"/>
    </source>
</evidence>
<dbReference type="EMBL" id="JAKZFC010000002">
    <property type="protein sequence ID" value="MCH7321740.1"/>
    <property type="molecule type" value="Genomic_DNA"/>
</dbReference>
<keyword evidence="3" id="KW-1185">Reference proteome</keyword>
<evidence type="ECO:0000256" key="1">
    <source>
        <dbReference type="SAM" id="Phobius"/>
    </source>
</evidence>
<dbReference type="RefSeq" id="WP_241368796.1">
    <property type="nucleotide sequence ID" value="NZ_JAKZFC010000002.1"/>
</dbReference>
<keyword evidence="1" id="KW-1133">Transmembrane helix</keyword>
<comment type="caution">
    <text evidence="2">The sequence shown here is derived from an EMBL/GenBank/DDBJ whole genome shotgun (WGS) entry which is preliminary data.</text>
</comment>
<keyword evidence="1" id="KW-0472">Membrane</keyword>
<name>A0ABS9UBL9_9BACL</name>
<dbReference type="Proteomes" id="UP001316087">
    <property type="component" value="Unassembled WGS sequence"/>
</dbReference>